<name>G0ACE3_COLFT</name>
<evidence type="ECO:0000259" key="2">
    <source>
        <dbReference type="Pfam" id="PF18862"/>
    </source>
</evidence>
<reference evidence="3 4" key="5">
    <citation type="journal article" date="2011" name="ISME J.">
        <title>Dual transcriptional profiling of a bacterial/fungal confrontation: Collimonas fungivorans versus Aspergillus niger.</title>
        <authorList>
            <person name="Mela F."/>
            <person name="Fritsche K."/>
            <person name="de Boer W."/>
            <person name="van Veen J.A."/>
            <person name="de Graaff L.H."/>
            <person name="van den Berg M."/>
            <person name="Leveau J.H."/>
        </authorList>
    </citation>
    <scope>NUCLEOTIDE SEQUENCE [LARGE SCALE GENOMIC DNA]</scope>
    <source>
        <strain evidence="3 4">Ter331</strain>
    </source>
</reference>
<dbReference type="Pfam" id="PF18739">
    <property type="entry name" value="HEPN_Apea"/>
    <property type="match status" value="1"/>
</dbReference>
<reference evidence="3 4" key="4">
    <citation type="journal article" date="2010" name="Environ. Microbiol.">
        <title>The bacterial genus Collimonas: mycophagy, weathering and other adaptive solutions to life in oligotrophic soil environments.</title>
        <authorList>
            <person name="Leveau J.H."/>
            <person name="Uroz S."/>
            <person name="de Boer W."/>
        </authorList>
    </citation>
    <scope>NUCLEOTIDE SEQUENCE [LARGE SCALE GENOMIC DNA]</scope>
    <source>
        <strain evidence="3 4">Ter331</strain>
    </source>
</reference>
<feature type="domain" description="ApeA N-terminal" evidence="2">
    <location>
        <begin position="48"/>
        <end position="283"/>
    </location>
</feature>
<protein>
    <submittedName>
        <fullName evidence="3">Uncharacterized protein</fullName>
    </submittedName>
</protein>
<evidence type="ECO:0000313" key="4">
    <source>
        <dbReference type="Proteomes" id="UP000008392"/>
    </source>
</evidence>
<proteinExistence type="predicted"/>
<keyword evidence="4" id="KW-1185">Reference proteome</keyword>
<dbReference type="InterPro" id="IPR041229">
    <property type="entry name" value="HEPN_Apea"/>
</dbReference>
<dbReference type="HOGENOM" id="CLU_493365_0_0_4"/>
<dbReference type="KEGG" id="cfu:CFU_2912"/>
<organism evidence="3 4">
    <name type="scientific">Collimonas fungivorans (strain Ter331)</name>
    <dbReference type="NCBI Taxonomy" id="1005048"/>
    <lineage>
        <taxon>Bacteria</taxon>
        <taxon>Pseudomonadati</taxon>
        <taxon>Pseudomonadota</taxon>
        <taxon>Betaproteobacteria</taxon>
        <taxon>Burkholderiales</taxon>
        <taxon>Oxalobacteraceae</taxon>
        <taxon>Collimonas</taxon>
    </lineage>
</organism>
<reference evidence="3 4" key="3">
    <citation type="journal article" date="2008" name="FEMS Microbiol. Ecol.">
        <title>Identification and characterization of genes underlying chitinolysis in Collimonas fungivorans Ter331.</title>
        <authorList>
            <person name="Fritsche K."/>
            <person name="de Boer W."/>
            <person name="Gerards S."/>
            <person name="van den Berg M."/>
            <person name="van Veen J.A."/>
            <person name="Leveau J.H."/>
        </authorList>
    </citation>
    <scope>NUCLEOTIDE SEQUENCE [LARGE SCALE GENOMIC DNA]</scope>
    <source>
        <strain evidence="3 4">Ter331</strain>
    </source>
</reference>
<accession>G0ACE3</accession>
<reference evidence="3 4" key="2">
    <citation type="journal article" date="2006" name="J. Microbiol. Methods">
        <title>Genomic flank-sequencing of plasposon insertion sites for rapid identification of functional genes.</title>
        <authorList>
            <person name="Leveau J.H."/>
            <person name="Gerards S."/>
            <person name="Fritsche K."/>
            <person name="Zondag G."/>
            <person name="van Veen J.A."/>
        </authorList>
    </citation>
    <scope>NUCLEOTIDE SEQUENCE [LARGE SCALE GENOMIC DNA]</scope>
    <source>
        <strain evidence="3 4">Ter331</strain>
    </source>
</reference>
<reference evidence="4" key="6">
    <citation type="submission" date="2011-05" db="EMBL/GenBank/DDBJ databases">
        <title>Complete sequence of Collimonas fungivorans Ter331.</title>
        <authorList>
            <person name="Leveau J.H."/>
        </authorList>
    </citation>
    <scope>NUCLEOTIDE SEQUENCE [LARGE SCALE GENOMIC DNA]</scope>
    <source>
        <strain evidence="4">Ter331</strain>
    </source>
</reference>
<feature type="domain" description="Apea-like HEPN" evidence="1">
    <location>
        <begin position="311"/>
        <end position="454"/>
    </location>
</feature>
<dbReference type="InterPro" id="IPR041223">
    <property type="entry name" value="ApeA_NTD"/>
</dbReference>
<gene>
    <name evidence="3" type="ordered locus">CFU_2912</name>
</gene>
<dbReference type="AlphaFoldDB" id="G0ACE3"/>
<reference evidence="3 4" key="1">
    <citation type="journal article" date="2004" name="Environ. Microbiol.">
        <title>Phylogeny-function analysis of (meta)genomic libraries: screening for expression of ribosomal RNA genes by large-insert library fluorescent in situ hybridization (LIL-FISH).</title>
        <authorList>
            <person name="Leveau J.H."/>
            <person name="Gerards S."/>
            <person name="de Boer W."/>
            <person name="van Veen J.A."/>
        </authorList>
    </citation>
    <scope>NUCLEOTIDE SEQUENCE [LARGE SCALE GENOMIC DNA]</scope>
    <source>
        <strain evidence="3 4">Ter331</strain>
    </source>
</reference>
<evidence type="ECO:0000313" key="3">
    <source>
        <dbReference type="EMBL" id="AEK62738.1"/>
    </source>
</evidence>
<dbReference type="Proteomes" id="UP000008392">
    <property type="component" value="Chromosome"/>
</dbReference>
<dbReference type="eggNOG" id="ENOG5033ENM">
    <property type="taxonomic scope" value="Bacteria"/>
</dbReference>
<sequence length="597" mass="69081">MVAYFGCCIFCDECQLIGLVDREFSMIDDIDFSKKYEYNVDVYHDDLGELGNATLSFGAGNLVHLHFKNWLSCRALEDEKTHRIVKAKTSNNEFFTLFDCVLSHSTLYANYVIAGDVTDEFKCIEIRYSNISEWFMSDQGLKGEIGKTLKWVNTTQQFFVSVKTNEEEFSLTSKSMNSITQSGENYSINEHILFSFERLDARFAVQDVKDKAYELSNFLSILIAYPLSIVSIQVECENERTHCAYFPTFKKVERDESKNNFWLECLISKSELDGKWQAIFENYYKSVYRKISWFRLAGMQRYEGFWEYKTLGYVTLLDKYVTEFSKANGLKTTIPGNGNIKKLGTELTKIKPSINDNLHNRIMKIADSIFSKKREPNFIEKYEFTMNATNSDIVKIINLSAADFKRIKDLRDAIAHGHALEMTDNDYDRMPVIVAKIALLLTYWAFIDFGLKSDDFMNCLTRNHNQLRRRADPDLVHLARIRNPEKFFMISQEEFEKISRVRNFLLGACFTEDAQGALQYSEQHAETCQKWWKNSSKKTGRIYAHKDIFSVKKKQLKIVYDAYVECGDKQLVCSPLYIFTDSISSSSGDILAQSNSG</sequence>
<dbReference type="Pfam" id="PF18862">
    <property type="entry name" value="ApeA_NTD1"/>
    <property type="match status" value="1"/>
</dbReference>
<dbReference type="EMBL" id="CP002745">
    <property type="protein sequence ID" value="AEK62738.1"/>
    <property type="molecule type" value="Genomic_DNA"/>
</dbReference>
<evidence type="ECO:0000259" key="1">
    <source>
        <dbReference type="Pfam" id="PF18739"/>
    </source>
</evidence>